<dbReference type="InterPro" id="IPR018357">
    <property type="entry name" value="Hexapep_transf_CS"/>
</dbReference>
<reference evidence="3" key="1">
    <citation type="submission" date="2016-10" db="EMBL/GenBank/DDBJ databases">
        <title>Sequence of Gallionella enrichment culture.</title>
        <authorList>
            <person name="Poehlein A."/>
            <person name="Muehling M."/>
            <person name="Daniel R."/>
        </authorList>
    </citation>
    <scope>NUCLEOTIDE SEQUENCE</scope>
</reference>
<dbReference type="InterPro" id="IPR020019">
    <property type="entry name" value="AcTrfase_PglD-like"/>
</dbReference>
<dbReference type="PROSITE" id="PS00101">
    <property type="entry name" value="HEXAPEP_TRANSFERASES"/>
    <property type="match status" value="1"/>
</dbReference>
<protein>
    <submittedName>
        <fullName evidence="3">Putative acetyltransferase EpsM</fullName>
        <ecNumber evidence="3">2.3.1.-</ecNumber>
    </submittedName>
</protein>
<dbReference type="Pfam" id="PF00132">
    <property type="entry name" value="Hexapep"/>
    <property type="match status" value="1"/>
</dbReference>
<organism evidence="3">
    <name type="scientific">mine drainage metagenome</name>
    <dbReference type="NCBI Taxonomy" id="410659"/>
    <lineage>
        <taxon>unclassified sequences</taxon>
        <taxon>metagenomes</taxon>
        <taxon>ecological metagenomes</taxon>
    </lineage>
</organism>
<dbReference type="Gene3D" id="2.160.10.10">
    <property type="entry name" value="Hexapeptide repeat proteins"/>
    <property type="match status" value="1"/>
</dbReference>
<feature type="domain" description="PglD N-terminal" evidence="2">
    <location>
        <begin position="5"/>
        <end position="82"/>
    </location>
</feature>
<keyword evidence="1 3" id="KW-0808">Transferase</keyword>
<dbReference type="InterPro" id="IPR041561">
    <property type="entry name" value="PglD_N"/>
</dbReference>
<dbReference type="Pfam" id="PF17836">
    <property type="entry name" value="PglD_N"/>
    <property type="match status" value="1"/>
</dbReference>
<dbReference type="AlphaFoldDB" id="A0A1J5SRV3"/>
<dbReference type="GO" id="GO:0016746">
    <property type="term" value="F:acyltransferase activity"/>
    <property type="evidence" value="ECO:0007669"/>
    <property type="project" value="UniProtKB-KW"/>
</dbReference>
<dbReference type="Gene3D" id="3.40.50.20">
    <property type="match status" value="1"/>
</dbReference>
<dbReference type="CDD" id="cd03360">
    <property type="entry name" value="LbH_AT_putative"/>
    <property type="match status" value="1"/>
</dbReference>
<dbReference type="PANTHER" id="PTHR43300:SF7">
    <property type="entry name" value="UDP-N-ACETYLBACILLOSAMINE N-ACETYLTRANSFERASE"/>
    <property type="match status" value="1"/>
</dbReference>
<proteinExistence type="predicted"/>
<comment type="caution">
    <text evidence="3">The sequence shown here is derived from an EMBL/GenBank/DDBJ whole genome shotgun (WGS) entry which is preliminary data.</text>
</comment>
<sequence length="211" mass="21774">MSLPIIVLGAGGHARVLIDALRGHAAVIQGIAEADWSRHGQTLLGIPIIGDEEVLAFAQDSVRLVNGVGTVRVSQLRRQLYDSFRSKGYRFAAVVHASAIVAPDVVLAEGAQIMAGAVLQTGCRIGENAIINTRVAVDHDCVIGKHVHVSPGATLCGDVTVGEGSHIGAGATVIQGIRIGRNSMVAAGAVVIRDIADNVTVAGVPAKEMQS</sequence>
<dbReference type="EMBL" id="MLJW01000041">
    <property type="protein sequence ID" value="OIR06749.1"/>
    <property type="molecule type" value="Genomic_DNA"/>
</dbReference>
<keyword evidence="3" id="KW-0012">Acyltransferase</keyword>
<dbReference type="PANTHER" id="PTHR43300">
    <property type="entry name" value="ACETYLTRANSFERASE"/>
    <property type="match status" value="1"/>
</dbReference>
<dbReference type="InterPro" id="IPR050179">
    <property type="entry name" value="Trans_hexapeptide_repeat"/>
</dbReference>
<accession>A0A1J5SRV3</accession>
<dbReference type="NCBIfam" id="TIGR03570">
    <property type="entry name" value="NeuD_NnaD"/>
    <property type="match status" value="1"/>
</dbReference>
<evidence type="ECO:0000313" key="3">
    <source>
        <dbReference type="EMBL" id="OIR06749.1"/>
    </source>
</evidence>
<name>A0A1J5SRV3_9ZZZZ</name>
<dbReference type="EC" id="2.3.1.-" evidence="3"/>
<dbReference type="InterPro" id="IPR011004">
    <property type="entry name" value="Trimer_LpxA-like_sf"/>
</dbReference>
<evidence type="ECO:0000256" key="1">
    <source>
        <dbReference type="ARBA" id="ARBA00022679"/>
    </source>
</evidence>
<dbReference type="SUPFAM" id="SSF51161">
    <property type="entry name" value="Trimeric LpxA-like enzymes"/>
    <property type="match status" value="1"/>
</dbReference>
<dbReference type="InterPro" id="IPR001451">
    <property type="entry name" value="Hexapep"/>
</dbReference>
<evidence type="ECO:0000259" key="2">
    <source>
        <dbReference type="Pfam" id="PF17836"/>
    </source>
</evidence>
<gene>
    <name evidence="3" type="primary">epsM_2</name>
    <name evidence="3" type="ORF">GALL_109970</name>
</gene>